<dbReference type="PANTHER" id="PTHR34818">
    <property type="entry name" value="PROTEIN BLI-3"/>
    <property type="match status" value="1"/>
</dbReference>
<dbReference type="InterPro" id="IPR012349">
    <property type="entry name" value="Split_barrel_FMN-bd"/>
</dbReference>
<protein>
    <submittedName>
        <fullName evidence="2">Pyridoxamine 5'-phosphate oxidase like</fullName>
    </submittedName>
</protein>
<evidence type="ECO:0000313" key="3">
    <source>
        <dbReference type="Proteomes" id="UP000199668"/>
    </source>
</evidence>
<dbReference type="EMBL" id="FOTY01000005">
    <property type="protein sequence ID" value="SFL80422.1"/>
    <property type="molecule type" value="Genomic_DNA"/>
</dbReference>
<organism evidence="2 3">
    <name type="scientific">Salibacterium qingdaonense</name>
    <dbReference type="NCBI Taxonomy" id="266892"/>
    <lineage>
        <taxon>Bacteria</taxon>
        <taxon>Bacillati</taxon>
        <taxon>Bacillota</taxon>
        <taxon>Bacilli</taxon>
        <taxon>Bacillales</taxon>
        <taxon>Bacillaceae</taxon>
    </lineage>
</organism>
<dbReference type="SUPFAM" id="SSF50475">
    <property type="entry name" value="FMN-binding split barrel"/>
    <property type="match status" value="1"/>
</dbReference>
<proteinExistence type="predicted"/>
<dbReference type="STRING" id="266892.SAMN04488054_105133"/>
<keyword evidence="3" id="KW-1185">Reference proteome</keyword>
<accession>A0A1I4KNR6</accession>
<evidence type="ECO:0000259" key="1">
    <source>
        <dbReference type="Pfam" id="PF16242"/>
    </source>
</evidence>
<feature type="domain" description="General stress protein FMN-binding split barrel" evidence="1">
    <location>
        <begin position="2"/>
        <end position="46"/>
    </location>
</feature>
<name>A0A1I4KNR6_9BACI</name>
<dbReference type="PANTHER" id="PTHR34818:SF1">
    <property type="entry name" value="PROTEIN BLI-3"/>
    <property type="match status" value="1"/>
</dbReference>
<reference evidence="2 3" key="1">
    <citation type="submission" date="2016-10" db="EMBL/GenBank/DDBJ databases">
        <authorList>
            <person name="de Groot N.N."/>
        </authorList>
    </citation>
    <scope>NUCLEOTIDE SEQUENCE [LARGE SCALE GENOMIC DNA]</scope>
    <source>
        <strain evidence="2 3">CGMCC 1.6134</strain>
    </source>
</reference>
<dbReference type="InterPro" id="IPR038725">
    <property type="entry name" value="YdaG_split_barrel_FMN-bd"/>
</dbReference>
<evidence type="ECO:0000313" key="2">
    <source>
        <dbReference type="EMBL" id="SFL80422.1"/>
    </source>
</evidence>
<dbReference type="Pfam" id="PF16242">
    <property type="entry name" value="Pyrid_ox_like"/>
    <property type="match status" value="1"/>
</dbReference>
<sequence length="64" mass="7440">MYVEVSGKAVIREDKATKQQFWHESMDRWFDGIDDPAFIMLEIQPEGMRLMNKAGEPPQELKIG</sequence>
<gene>
    <name evidence="2" type="ORF">SAMN04488054_105133</name>
</gene>
<dbReference type="Proteomes" id="UP000199668">
    <property type="component" value="Unassembled WGS sequence"/>
</dbReference>
<dbReference type="Gene3D" id="2.30.110.10">
    <property type="entry name" value="Electron Transport, Fmn-binding Protein, Chain A"/>
    <property type="match status" value="1"/>
</dbReference>
<dbReference type="InterPro" id="IPR052917">
    <property type="entry name" value="Stress-Dev_Protein"/>
</dbReference>
<dbReference type="AlphaFoldDB" id="A0A1I4KNR6"/>